<feature type="domain" description="HD-GYP" evidence="1">
    <location>
        <begin position="1"/>
        <end position="177"/>
    </location>
</feature>
<dbReference type="CDD" id="cd00077">
    <property type="entry name" value="HDc"/>
    <property type="match status" value="1"/>
</dbReference>
<dbReference type="Proteomes" id="UP000754750">
    <property type="component" value="Unassembled WGS sequence"/>
</dbReference>
<comment type="caution">
    <text evidence="2">The sequence shown here is derived from an EMBL/GenBank/DDBJ whole genome shotgun (WGS) entry which is preliminary data.</text>
</comment>
<accession>A0A928KSU3</accession>
<sequence>MFCFGIASGRHPEVSLTDCLLFGRAAFFHDIGKLWVDNCILEKPGKLLPEEILIVQQHPIYGKDILESLRMNPGAFQDDRVFRLTAEAALGHHERWDGRGYPFGVKGGDIPIVARVTSICDAFDAIISGRPYRHRRPVDEAFCEIARCANTQFDPVLSELFLQNKNLILKAVWAQMRLVQSDC</sequence>
<name>A0A928KSU3_9FIRM</name>
<dbReference type="PROSITE" id="PS51832">
    <property type="entry name" value="HD_GYP"/>
    <property type="match status" value="1"/>
</dbReference>
<dbReference type="InterPro" id="IPR003607">
    <property type="entry name" value="HD/PDEase_dom"/>
</dbReference>
<proteinExistence type="predicted"/>
<dbReference type="Pfam" id="PF13487">
    <property type="entry name" value="HD_5"/>
    <property type="match status" value="1"/>
</dbReference>
<evidence type="ECO:0000259" key="1">
    <source>
        <dbReference type="PROSITE" id="PS51832"/>
    </source>
</evidence>
<dbReference type="PANTHER" id="PTHR45228:SF1">
    <property type="entry name" value="CYCLIC DI-GMP PHOSPHODIESTERASE TM_0186"/>
    <property type="match status" value="1"/>
</dbReference>
<dbReference type="Gene3D" id="1.10.3210.10">
    <property type="entry name" value="Hypothetical protein af1432"/>
    <property type="match status" value="1"/>
</dbReference>
<protein>
    <submittedName>
        <fullName evidence="2">HD domain-containing protein</fullName>
    </submittedName>
</protein>
<dbReference type="EMBL" id="SVNY01000004">
    <property type="protein sequence ID" value="MBE6833644.1"/>
    <property type="molecule type" value="Genomic_DNA"/>
</dbReference>
<dbReference type="InterPro" id="IPR052020">
    <property type="entry name" value="Cyclic_di-GMP/3'3'-cGAMP_PDE"/>
</dbReference>
<organism evidence="2 3">
    <name type="scientific">Faecalispora sporosphaeroides</name>
    <dbReference type="NCBI Taxonomy" id="1549"/>
    <lineage>
        <taxon>Bacteria</taxon>
        <taxon>Bacillati</taxon>
        <taxon>Bacillota</taxon>
        <taxon>Clostridia</taxon>
        <taxon>Eubacteriales</taxon>
        <taxon>Oscillospiraceae</taxon>
        <taxon>Faecalispora</taxon>
    </lineage>
</organism>
<evidence type="ECO:0000313" key="2">
    <source>
        <dbReference type="EMBL" id="MBE6833644.1"/>
    </source>
</evidence>
<dbReference type="AlphaFoldDB" id="A0A928KSU3"/>
<dbReference type="SUPFAM" id="SSF109604">
    <property type="entry name" value="HD-domain/PDEase-like"/>
    <property type="match status" value="1"/>
</dbReference>
<reference evidence="2" key="1">
    <citation type="submission" date="2019-04" db="EMBL/GenBank/DDBJ databases">
        <title>Evolution of Biomass-Degrading Anaerobic Consortia Revealed by Metagenomics.</title>
        <authorList>
            <person name="Peng X."/>
        </authorList>
    </citation>
    <scope>NUCLEOTIDE SEQUENCE</scope>
    <source>
        <strain evidence="2">SIG551</strain>
    </source>
</reference>
<gene>
    <name evidence="2" type="ORF">E7512_08705</name>
</gene>
<dbReference type="PANTHER" id="PTHR45228">
    <property type="entry name" value="CYCLIC DI-GMP PHOSPHODIESTERASE TM_0186-RELATED"/>
    <property type="match status" value="1"/>
</dbReference>
<dbReference type="InterPro" id="IPR037522">
    <property type="entry name" value="HD_GYP_dom"/>
</dbReference>
<evidence type="ECO:0000313" key="3">
    <source>
        <dbReference type="Proteomes" id="UP000754750"/>
    </source>
</evidence>